<comment type="caution">
    <text evidence="7">The sequence shown here is derived from an EMBL/GenBank/DDBJ whole genome shotgun (WGS) entry which is preliminary data.</text>
</comment>
<keyword evidence="5" id="KW-1133">Transmembrane helix</keyword>
<dbReference type="Pfam" id="PF12906">
    <property type="entry name" value="RINGv"/>
    <property type="match status" value="1"/>
</dbReference>
<evidence type="ECO:0000256" key="1">
    <source>
        <dbReference type="ARBA" id="ARBA00022723"/>
    </source>
</evidence>
<dbReference type="InterPro" id="IPR013083">
    <property type="entry name" value="Znf_RING/FYVE/PHD"/>
</dbReference>
<dbReference type="SUPFAM" id="SSF57850">
    <property type="entry name" value="RING/U-box"/>
    <property type="match status" value="1"/>
</dbReference>
<feature type="compositionally biased region" description="Basic and acidic residues" evidence="4">
    <location>
        <begin position="1"/>
        <end position="31"/>
    </location>
</feature>
<dbReference type="SMART" id="SM00744">
    <property type="entry name" value="RINGv"/>
    <property type="match status" value="1"/>
</dbReference>
<keyword evidence="5" id="KW-0472">Membrane</keyword>
<evidence type="ECO:0000256" key="4">
    <source>
        <dbReference type="SAM" id="MobiDB-lite"/>
    </source>
</evidence>
<dbReference type="OrthoDB" id="435038at2759"/>
<dbReference type="PANTHER" id="PTHR46158:SF11">
    <property type="entry name" value="ZINC FINGER PROTEIN"/>
    <property type="match status" value="1"/>
</dbReference>
<dbReference type="EMBL" id="JAMYWD010000011">
    <property type="protein sequence ID" value="KAJ4954239.1"/>
    <property type="molecule type" value="Genomic_DNA"/>
</dbReference>
<dbReference type="AlphaFoldDB" id="A0A9Q0GVA7"/>
<reference evidence="7" key="1">
    <citation type="journal article" date="2023" name="Plant J.">
        <title>The genome of the king protea, Protea cynaroides.</title>
        <authorList>
            <person name="Chang J."/>
            <person name="Duong T.A."/>
            <person name="Schoeman C."/>
            <person name="Ma X."/>
            <person name="Roodt D."/>
            <person name="Barker N."/>
            <person name="Li Z."/>
            <person name="Van de Peer Y."/>
            <person name="Mizrachi E."/>
        </authorList>
    </citation>
    <scope>NUCLEOTIDE SEQUENCE</scope>
    <source>
        <tissue evidence="7">Young leaves</tissue>
    </source>
</reference>
<feature type="region of interest" description="Disordered" evidence="4">
    <location>
        <begin position="1"/>
        <end position="36"/>
    </location>
</feature>
<evidence type="ECO:0000256" key="5">
    <source>
        <dbReference type="SAM" id="Phobius"/>
    </source>
</evidence>
<gene>
    <name evidence="7" type="ORF">NE237_011022</name>
</gene>
<keyword evidence="5" id="KW-0812">Transmembrane</keyword>
<dbReference type="Proteomes" id="UP001141806">
    <property type="component" value="Unassembled WGS sequence"/>
</dbReference>
<evidence type="ECO:0000256" key="3">
    <source>
        <dbReference type="ARBA" id="ARBA00022833"/>
    </source>
</evidence>
<dbReference type="PANTHER" id="PTHR46158">
    <property type="entry name" value="OS02G0165000 PROTEIN"/>
    <property type="match status" value="1"/>
</dbReference>
<dbReference type="InterPro" id="IPR011016">
    <property type="entry name" value="Znf_RING-CH"/>
</dbReference>
<dbReference type="CDD" id="cd16495">
    <property type="entry name" value="RING_CH-C4HC3_MARCH"/>
    <property type="match status" value="1"/>
</dbReference>
<dbReference type="PROSITE" id="PS51292">
    <property type="entry name" value="ZF_RING_CH"/>
    <property type="match status" value="1"/>
</dbReference>
<protein>
    <recommendedName>
        <fullName evidence="6">RING-CH-type domain-containing protein</fullName>
    </recommendedName>
</protein>
<feature type="transmembrane region" description="Helical" evidence="5">
    <location>
        <begin position="363"/>
        <end position="381"/>
    </location>
</feature>
<evidence type="ECO:0000256" key="2">
    <source>
        <dbReference type="ARBA" id="ARBA00022771"/>
    </source>
</evidence>
<proteinExistence type="predicted"/>
<keyword evidence="8" id="KW-1185">Reference proteome</keyword>
<dbReference type="GO" id="GO:0008270">
    <property type="term" value="F:zinc ion binding"/>
    <property type="evidence" value="ECO:0007669"/>
    <property type="project" value="UniProtKB-KW"/>
</dbReference>
<evidence type="ECO:0000313" key="7">
    <source>
        <dbReference type="EMBL" id="KAJ4954239.1"/>
    </source>
</evidence>
<sequence length="462" mass="51257">MQLDAGSDKDGVEEARFQEDGHQLMDPRNKDVTLSGPSERRLDLSLQIPPIPIGFGNKCGAKCVLQSQSSFKGGLSPRTFLMGVNFKHKAAAPESERRSLLNPDPAAVPESSDMANSSAELCRKRCVSLPVTPASKLSPLVSTSNAATKWVEQQKSCKGEVTVRVSRSLSPVQNDVIVRSVSFATRKEYAQVDCGDAQITPIHREDEDEEIPEEEAVCRICLIELSEGGNTLKIECSCKGALTLTHEECAVKWFSLKGNKTCDVCGQEILNLPVILFRVQSSVPSANGQDNNSQSSDLQSTSAWKDFVLLVFISIMCYFIFLKQLLVREREFQAQLVAIQSSFIFGTMGSIFAFIIEIKEFTWLYAAFEFVLVVATFQLSYSLLHLQLVYSVLFSSFWGFGIALALNFLYRHIYAWRVQGTWTQTNYTLASNVLPEAREKLLTVPTSFRARSISGSISYSAT</sequence>
<name>A0A9Q0GVA7_9MAGN</name>
<accession>A0A9Q0GVA7</accession>
<feature type="domain" description="RING-CH-type" evidence="6">
    <location>
        <begin position="210"/>
        <end position="272"/>
    </location>
</feature>
<feature type="transmembrane region" description="Helical" evidence="5">
    <location>
        <begin position="332"/>
        <end position="356"/>
    </location>
</feature>
<feature type="transmembrane region" description="Helical" evidence="5">
    <location>
        <begin position="307"/>
        <end position="326"/>
    </location>
</feature>
<evidence type="ECO:0000259" key="6">
    <source>
        <dbReference type="PROSITE" id="PS51292"/>
    </source>
</evidence>
<feature type="transmembrane region" description="Helical" evidence="5">
    <location>
        <begin position="387"/>
        <end position="410"/>
    </location>
</feature>
<keyword evidence="1" id="KW-0479">Metal-binding</keyword>
<evidence type="ECO:0000313" key="8">
    <source>
        <dbReference type="Proteomes" id="UP001141806"/>
    </source>
</evidence>
<keyword evidence="2" id="KW-0863">Zinc-finger</keyword>
<dbReference type="Gene3D" id="3.30.40.10">
    <property type="entry name" value="Zinc/RING finger domain, C3HC4 (zinc finger)"/>
    <property type="match status" value="1"/>
</dbReference>
<feature type="region of interest" description="Disordered" evidence="4">
    <location>
        <begin position="92"/>
        <end position="112"/>
    </location>
</feature>
<keyword evidence="3" id="KW-0862">Zinc</keyword>
<organism evidence="7 8">
    <name type="scientific">Protea cynaroides</name>
    <dbReference type="NCBI Taxonomy" id="273540"/>
    <lineage>
        <taxon>Eukaryota</taxon>
        <taxon>Viridiplantae</taxon>
        <taxon>Streptophyta</taxon>
        <taxon>Embryophyta</taxon>
        <taxon>Tracheophyta</taxon>
        <taxon>Spermatophyta</taxon>
        <taxon>Magnoliopsida</taxon>
        <taxon>Proteales</taxon>
        <taxon>Proteaceae</taxon>
        <taxon>Protea</taxon>
    </lineage>
</organism>